<evidence type="ECO:0000259" key="1">
    <source>
        <dbReference type="Pfam" id="PF01965"/>
    </source>
</evidence>
<dbReference type="Gene3D" id="3.40.50.880">
    <property type="match status" value="1"/>
</dbReference>
<accession>A0A381UWT9</accession>
<dbReference type="PANTHER" id="PTHR10224:SF12">
    <property type="entry name" value="GLYOXALASE ELBB"/>
    <property type="match status" value="1"/>
</dbReference>
<proteinExistence type="predicted"/>
<organism evidence="2">
    <name type="scientific">marine metagenome</name>
    <dbReference type="NCBI Taxonomy" id="408172"/>
    <lineage>
        <taxon>unclassified sequences</taxon>
        <taxon>metagenomes</taxon>
        <taxon>ecological metagenomes</taxon>
    </lineage>
</organism>
<dbReference type="InterPro" id="IPR029062">
    <property type="entry name" value="Class_I_gatase-like"/>
</dbReference>
<dbReference type="NCBIfam" id="NF008747">
    <property type="entry name" value="PRK11780.1"/>
    <property type="match status" value="1"/>
</dbReference>
<dbReference type="InterPro" id="IPR002818">
    <property type="entry name" value="DJ-1/PfpI"/>
</dbReference>
<dbReference type="EMBL" id="UINC01007213">
    <property type="protein sequence ID" value="SVA32068.1"/>
    <property type="molecule type" value="Genomic_DNA"/>
</dbReference>
<protein>
    <recommendedName>
        <fullName evidence="1">DJ-1/PfpI domain-containing protein</fullName>
    </recommendedName>
</protein>
<dbReference type="PANTHER" id="PTHR10224">
    <property type="entry name" value="ES1 PROTEIN HOMOLOG, MITOCHONDRIAL"/>
    <property type="match status" value="1"/>
</dbReference>
<evidence type="ECO:0000313" key="2">
    <source>
        <dbReference type="EMBL" id="SVA32068.1"/>
    </source>
</evidence>
<gene>
    <name evidence="2" type="ORF">METZ01_LOCUS84922</name>
</gene>
<dbReference type="AlphaFoldDB" id="A0A381UWT9"/>
<feature type="domain" description="DJ-1/PfpI" evidence="1">
    <location>
        <begin position="15"/>
        <end position="191"/>
    </location>
</feature>
<reference evidence="2" key="1">
    <citation type="submission" date="2018-05" db="EMBL/GenBank/DDBJ databases">
        <authorList>
            <person name="Lanie J.A."/>
            <person name="Ng W.-L."/>
            <person name="Kazmierczak K.M."/>
            <person name="Andrzejewski T.M."/>
            <person name="Davidsen T.M."/>
            <person name="Wayne K.J."/>
            <person name="Tettelin H."/>
            <person name="Glass J.I."/>
            <person name="Rusch D."/>
            <person name="Podicherti R."/>
            <person name="Tsui H.-C.T."/>
            <person name="Winkler M.E."/>
        </authorList>
    </citation>
    <scope>NUCLEOTIDE SEQUENCE</scope>
</reference>
<sequence length="219" mass="23182">MPKVGVVLAGCGHQDGAEIHESVLTLLALDKAGADVLIMAPDMNQFHVVNHLNGNEMKTSRNILVESARIARGDIVDVATVSGHQLDALIFPGGTGMAKNIFDYAMSGSNCTIISDVQRLVVEILEADKPLGAICIAPVMVAKVLEYLGRSGKVTGGCNAEISDDIQLMGITTEQAMAVDIVLDEKNKIVTTPAYVEAKSIKEAAAGIEKLVNKVLEMI</sequence>
<dbReference type="Pfam" id="PF01965">
    <property type="entry name" value="DJ-1_PfpI"/>
    <property type="match status" value="1"/>
</dbReference>
<dbReference type="SUPFAM" id="SSF52317">
    <property type="entry name" value="Class I glutamine amidotransferase-like"/>
    <property type="match status" value="1"/>
</dbReference>
<name>A0A381UWT9_9ZZZZ</name>